<evidence type="ECO:0000313" key="2">
    <source>
        <dbReference type="EMBL" id="GLQ06583.1"/>
    </source>
</evidence>
<comment type="caution">
    <text evidence="2">The sequence shown here is derived from an EMBL/GenBank/DDBJ whole genome shotgun (WGS) entry which is preliminary data.</text>
</comment>
<feature type="chain" id="PRO_5045905702" description="YHS domain protein" evidence="1">
    <location>
        <begin position="23"/>
        <end position="153"/>
    </location>
</feature>
<sequence>MQKLFPFLLSAMLCVISLPASAFDEINTGFLGNLALKGYDSVEYHSSARPVMGSPSLTVNWKGAVWRFASSANRDLFAADPERYAPQYGGYCSNQMSLGNLYDSDPAIWLIHKGKLYFFGHQAGKDRWTQTGIDARIEDADRHWQDYLTGAKG</sequence>
<name>A0ABQ5U4C8_9PROT</name>
<keyword evidence="1" id="KW-0732">Signal</keyword>
<gene>
    <name evidence="2" type="ORF">GCM10007924_18040</name>
</gene>
<evidence type="ECO:0008006" key="4">
    <source>
        <dbReference type="Google" id="ProtNLM"/>
    </source>
</evidence>
<protein>
    <recommendedName>
        <fullName evidence="4">YHS domain protein</fullName>
    </recommendedName>
</protein>
<organism evidence="2 3">
    <name type="scientific">Sneathiella chinensis</name>
    <dbReference type="NCBI Taxonomy" id="349750"/>
    <lineage>
        <taxon>Bacteria</taxon>
        <taxon>Pseudomonadati</taxon>
        <taxon>Pseudomonadota</taxon>
        <taxon>Alphaproteobacteria</taxon>
        <taxon>Sneathiellales</taxon>
        <taxon>Sneathiellaceae</taxon>
        <taxon>Sneathiella</taxon>
    </lineage>
</organism>
<reference evidence="2" key="2">
    <citation type="submission" date="2023-01" db="EMBL/GenBank/DDBJ databases">
        <title>Draft genome sequence of Sneathiella chinensis strain NBRC 103408.</title>
        <authorList>
            <person name="Sun Q."/>
            <person name="Mori K."/>
        </authorList>
    </citation>
    <scope>NUCLEOTIDE SEQUENCE</scope>
    <source>
        <strain evidence="2">NBRC 103408</strain>
    </source>
</reference>
<reference evidence="2" key="1">
    <citation type="journal article" date="2014" name="Int. J. Syst. Evol. Microbiol.">
        <title>Complete genome of a new Firmicutes species belonging to the dominant human colonic microbiota ('Ruminococcus bicirculans') reveals two chromosomes and a selective capacity to utilize plant glucans.</title>
        <authorList>
            <consortium name="NISC Comparative Sequencing Program"/>
            <person name="Wegmann U."/>
            <person name="Louis P."/>
            <person name="Goesmann A."/>
            <person name="Henrissat B."/>
            <person name="Duncan S.H."/>
            <person name="Flint H.J."/>
        </authorList>
    </citation>
    <scope>NUCLEOTIDE SEQUENCE</scope>
    <source>
        <strain evidence="2">NBRC 103408</strain>
    </source>
</reference>
<proteinExistence type="predicted"/>
<keyword evidence="3" id="KW-1185">Reference proteome</keyword>
<feature type="signal peptide" evidence="1">
    <location>
        <begin position="1"/>
        <end position="22"/>
    </location>
</feature>
<evidence type="ECO:0000256" key="1">
    <source>
        <dbReference type="SAM" id="SignalP"/>
    </source>
</evidence>
<dbReference type="RefSeq" id="WP_169560733.1">
    <property type="nucleotide sequence ID" value="NZ_BSNF01000006.1"/>
</dbReference>
<accession>A0ABQ5U4C8</accession>
<evidence type="ECO:0000313" key="3">
    <source>
        <dbReference type="Proteomes" id="UP001161409"/>
    </source>
</evidence>
<dbReference type="NCBIfam" id="NF041384">
    <property type="entry name" value="YHS_seleno_dom"/>
    <property type="match status" value="1"/>
</dbReference>
<dbReference type="Proteomes" id="UP001161409">
    <property type="component" value="Unassembled WGS sequence"/>
</dbReference>
<dbReference type="EMBL" id="BSNF01000006">
    <property type="protein sequence ID" value="GLQ06583.1"/>
    <property type="molecule type" value="Genomic_DNA"/>
</dbReference>